<accession>A0A8T1S9Y8</accession>
<dbReference type="EMBL" id="JAHGAV010000386">
    <property type="protein sequence ID" value="KAG6925681.1"/>
    <property type="molecule type" value="Genomic_DNA"/>
</dbReference>
<dbReference type="Proteomes" id="UP000765507">
    <property type="component" value="Unassembled WGS sequence"/>
</dbReference>
<reference evidence="2 3" key="1">
    <citation type="journal article" date="2020" name="G3 (Bethesda)">
        <title>Draft Genome of the Common Snapping Turtle, Chelydra serpentina, a Model for Phenotypic Plasticity in Reptiles.</title>
        <authorList>
            <person name="Das D."/>
            <person name="Singh S.K."/>
            <person name="Bierstedt J."/>
            <person name="Erickson A."/>
            <person name="Galli G.L.J."/>
            <person name="Crossley D.A. 2nd"/>
            <person name="Rhen T."/>
        </authorList>
    </citation>
    <scope>NUCLEOTIDE SEQUENCE [LARGE SCALE GENOMIC DNA]</scope>
    <source>
        <strain evidence="2">KW</strain>
    </source>
</reference>
<feature type="compositionally biased region" description="Pro residues" evidence="1">
    <location>
        <begin position="56"/>
        <end position="72"/>
    </location>
</feature>
<proteinExistence type="predicted"/>
<evidence type="ECO:0000256" key="1">
    <source>
        <dbReference type="SAM" id="MobiDB-lite"/>
    </source>
</evidence>
<evidence type="ECO:0000313" key="3">
    <source>
        <dbReference type="Proteomes" id="UP000765507"/>
    </source>
</evidence>
<gene>
    <name evidence="2" type="ORF">G0U57_013646</name>
</gene>
<comment type="caution">
    <text evidence="2">The sequence shown here is derived from an EMBL/GenBank/DDBJ whole genome shotgun (WGS) entry which is preliminary data.</text>
</comment>
<feature type="compositionally biased region" description="Low complexity" evidence="1">
    <location>
        <begin position="121"/>
        <end position="134"/>
    </location>
</feature>
<keyword evidence="3" id="KW-1185">Reference proteome</keyword>
<feature type="compositionally biased region" description="Low complexity" evidence="1">
    <location>
        <begin position="91"/>
        <end position="107"/>
    </location>
</feature>
<dbReference type="AlphaFoldDB" id="A0A8T1S9Y8"/>
<name>A0A8T1S9Y8_CHESE</name>
<feature type="compositionally biased region" description="Polar residues" evidence="1">
    <location>
        <begin position="135"/>
        <end position="144"/>
    </location>
</feature>
<organism evidence="2 3">
    <name type="scientific">Chelydra serpentina</name>
    <name type="common">Snapping turtle</name>
    <name type="synonym">Testudo serpentina</name>
    <dbReference type="NCBI Taxonomy" id="8475"/>
    <lineage>
        <taxon>Eukaryota</taxon>
        <taxon>Metazoa</taxon>
        <taxon>Chordata</taxon>
        <taxon>Craniata</taxon>
        <taxon>Vertebrata</taxon>
        <taxon>Euteleostomi</taxon>
        <taxon>Archelosauria</taxon>
        <taxon>Testudinata</taxon>
        <taxon>Testudines</taxon>
        <taxon>Cryptodira</taxon>
        <taxon>Durocryptodira</taxon>
        <taxon>Americhelydia</taxon>
        <taxon>Chelydroidea</taxon>
        <taxon>Chelydridae</taxon>
        <taxon>Chelydra</taxon>
    </lineage>
</organism>
<feature type="region of interest" description="Disordered" evidence="1">
    <location>
        <begin position="49"/>
        <end position="151"/>
    </location>
</feature>
<sequence>MQELKTKCRASGCFPARAAISTPSAPLYPQLIKSEREEETAEDIVDFFSAARQPAVPSPSPLPPSHAVPPPDNLQAGSSVLQSQPSPPLQVIPSSSVQDAASSSFLSRGESSAVPREFSASPPSGDGSGVVSDSTGISLDSIANRTRRQLN</sequence>
<evidence type="ECO:0000313" key="2">
    <source>
        <dbReference type="EMBL" id="KAG6925681.1"/>
    </source>
</evidence>
<protein>
    <submittedName>
        <fullName evidence="2">Uncharacterized protein</fullName>
    </submittedName>
</protein>